<sequence>MFSENLRKLREFRNIDRKSLANILGVKYQTIFQYENGVREPSFDTLRKISSFFGVSIDALINNDEENNNTTKIKNLIKKLNYNFKEFAQDIGESAFEIEKIVLHNLEPSDQIIDSICQKYGISHSEFETRGDKEFQSFCKAEENKDYINLAIFIKENQFEPNYVRKLLNLVKSR</sequence>
<dbReference type="InterPro" id="IPR010982">
    <property type="entry name" value="Lambda_DNA-bd_dom_sf"/>
</dbReference>
<dbReference type="RefSeq" id="WP_207658145.1">
    <property type="nucleotide sequence ID" value="NZ_QKMR01000037.1"/>
</dbReference>
<feature type="domain" description="HTH cro/C1-type" evidence="2">
    <location>
        <begin position="6"/>
        <end position="60"/>
    </location>
</feature>
<accession>A0A318XHU9</accession>
<proteinExistence type="predicted"/>
<evidence type="ECO:0000313" key="4">
    <source>
        <dbReference type="Proteomes" id="UP000248132"/>
    </source>
</evidence>
<dbReference type="SMART" id="SM00530">
    <property type="entry name" value="HTH_XRE"/>
    <property type="match status" value="2"/>
</dbReference>
<dbReference type="Pfam" id="PF01381">
    <property type="entry name" value="HTH_3"/>
    <property type="match status" value="1"/>
</dbReference>
<dbReference type="PANTHER" id="PTHR46558:SF11">
    <property type="entry name" value="HTH-TYPE TRANSCRIPTIONAL REGULATOR XRE"/>
    <property type="match status" value="1"/>
</dbReference>
<evidence type="ECO:0000313" key="3">
    <source>
        <dbReference type="EMBL" id="PYG84266.1"/>
    </source>
</evidence>
<evidence type="ECO:0000259" key="2">
    <source>
        <dbReference type="PROSITE" id="PS50943"/>
    </source>
</evidence>
<dbReference type="Proteomes" id="UP000248132">
    <property type="component" value="Unassembled WGS sequence"/>
</dbReference>
<dbReference type="EMBL" id="QKMR01000037">
    <property type="protein sequence ID" value="PYG84266.1"/>
    <property type="molecule type" value="Genomic_DNA"/>
</dbReference>
<dbReference type="AlphaFoldDB" id="A0A318XHU9"/>
<dbReference type="PROSITE" id="PS50943">
    <property type="entry name" value="HTH_CROC1"/>
    <property type="match status" value="1"/>
</dbReference>
<dbReference type="Gene3D" id="1.10.260.40">
    <property type="entry name" value="lambda repressor-like DNA-binding domains"/>
    <property type="match status" value="2"/>
</dbReference>
<keyword evidence="4" id="KW-1185">Reference proteome</keyword>
<gene>
    <name evidence="3" type="ORF">LY28_03718</name>
</gene>
<reference evidence="3 4" key="1">
    <citation type="submission" date="2018-06" db="EMBL/GenBank/DDBJ databases">
        <title>Genomic Encyclopedia of Type Strains, Phase I: the one thousand microbial genomes (KMG-I) project.</title>
        <authorList>
            <person name="Kyrpides N."/>
        </authorList>
    </citation>
    <scope>NUCLEOTIDE SEQUENCE [LARGE SCALE GENOMIC DNA]</scope>
    <source>
        <strain evidence="3 4">DSM 19573</strain>
    </source>
</reference>
<comment type="caution">
    <text evidence="3">The sequence shown here is derived from an EMBL/GenBank/DDBJ whole genome shotgun (WGS) entry which is preliminary data.</text>
</comment>
<dbReference type="InterPro" id="IPR001387">
    <property type="entry name" value="Cro/C1-type_HTH"/>
</dbReference>
<evidence type="ECO:0000256" key="1">
    <source>
        <dbReference type="ARBA" id="ARBA00023125"/>
    </source>
</evidence>
<protein>
    <submittedName>
        <fullName evidence="3">Helix-turn-helix protein</fullName>
    </submittedName>
</protein>
<keyword evidence="1" id="KW-0238">DNA-binding</keyword>
<dbReference type="CDD" id="cd00093">
    <property type="entry name" value="HTH_XRE"/>
    <property type="match status" value="1"/>
</dbReference>
<dbReference type="GO" id="GO:0003677">
    <property type="term" value="F:DNA binding"/>
    <property type="evidence" value="ECO:0007669"/>
    <property type="project" value="UniProtKB-KW"/>
</dbReference>
<name>A0A318XHU9_9FIRM</name>
<dbReference type="SUPFAM" id="SSF47413">
    <property type="entry name" value="lambda repressor-like DNA-binding domains"/>
    <property type="match status" value="1"/>
</dbReference>
<dbReference type="PANTHER" id="PTHR46558">
    <property type="entry name" value="TRACRIPTIONAL REGULATORY PROTEIN-RELATED-RELATED"/>
    <property type="match status" value="1"/>
</dbReference>
<organism evidence="3 4">
    <name type="scientific">Ruminiclostridium sufflavum DSM 19573</name>
    <dbReference type="NCBI Taxonomy" id="1121337"/>
    <lineage>
        <taxon>Bacteria</taxon>
        <taxon>Bacillati</taxon>
        <taxon>Bacillota</taxon>
        <taxon>Clostridia</taxon>
        <taxon>Eubacteriales</taxon>
        <taxon>Oscillospiraceae</taxon>
        <taxon>Ruminiclostridium</taxon>
    </lineage>
</organism>